<evidence type="ECO:0000313" key="1">
    <source>
        <dbReference type="EMBL" id="MBB1070570.1"/>
    </source>
</evidence>
<dbReference type="Proteomes" id="UP000518316">
    <property type="component" value="Unassembled WGS sequence"/>
</dbReference>
<comment type="caution">
    <text evidence="1">The sequence shown here is derived from an EMBL/GenBank/DDBJ whole genome shotgun (WGS) entry which is preliminary data.</text>
</comment>
<sequence>MKYTEENFNEKWQQFLIKFYKEFDTEENQETIQNFIKQNEVDLEDIGLAYEHLYQQQREDNIVRNAIFYFISDLDMENFNKEWDDFIKNFNNKFESEDNQEVIRNFAKKNSPNNADYSLVYEHLYQQQRTDKLLKLALLHFNNLEM</sequence>
<organism evidence="1 2">
    <name type="scientific">Limosilactobacillus albertensis</name>
    <dbReference type="NCBI Taxonomy" id="2759752"/>
    <lineage>
        <taxon>Bacteria</taxon>
        <taxon>Bacillati</taxon>
        <taxon>Bacillota</taxon>
        <taxon>Bacilli</taxon>
        <taxon>Lactobacillales</taxon>
        <taxon>Lactobacillaceae</taxon>
        <taxon>Limosilactobacillus</taxon>
    </lineage>
</organism>
<dbReference type="AlphaFoldDB" id="A0A7W3Y8Y9"/>
<name>A0A7W3Y8Y9_9LACO</name>
<keyword evidence="2" id="KW-1185">Reference proteome</keyword>
<gene>
    <name evidence="1" type="ORF">H5S40_10475</name>
</gene>
<dbReference type="RefSeq" id="WP_182599018.1">
    <property type="nucleotide sequence ID" value="NZ_JACIVC010000069.1"/>
</dbReference>
<accession>A0A7W3Y8Y9</accession>
<proteinExistence type="predicted"/>
<dbReference type="EMBL" id="JACIVC010000069">
    <property type="protein sequence ID" value="MBB1070570.1"/>
    <property type="molecule type" value="Genomic_DNA"/>
</dbReference>
<protein>
    <submittedName>
        <fullName evidence="1">Uncharacterized protein</fullName>
    </submittedName>
</protein>
<evidence type="ECO:0000313" key="2">
    <source>
        <dbReference type="Proteomes" id="UP000518316"/>
    </source>
</evidence>
<reference evidence="1 2" key="1">
    <citation type="submission" date="2020-07" db="EMBL/GenBank/DDBJ databases">
        <title>Description of Limosilactobacillus balticus sp. nov., Limosilactobacillus agrestis sp. nov., Limosilactobacillus albertensis sp. nov., Limosilactobacillus rudii sp. nov., Limosilactobacillus fastidiosus sp. nov., five novel Limosilactobacillus species isolated from the vertebrate gastrointestinal tract, and proposal of 6 subspecies of Limosilactobacillus reuteri adapted to the gastrointestinal tract of specific vertebrate hosts.</title>
        <authorList>
            <person name="Li F."/>
            <person name="Cheng C."/>
            <person name="Zheng J."/>
            <person name="Quevedo R.M."/>
            <person name="Li J."/>
            <person name="Roos S."/>
            <person name="Gaenzle M.G."/>
            <person name="Walter J."/>
        </authorList>
    </citation>
    <scope>NUCLEOTIDE SEQUENCE [LARGE SCALE GENOMIC DNA]</scope>
    <source>
        <strain evidence="1 2">RRLNB_1_1</strain>
    </source>
</reference>